<dbReference type="Proteomes" id="UP000198654">
    <property type="component" value="Unassembled WGS sequence"/>
</dbReference>
<dbReference type="InterPro" id="IPR036423">
    <property type="entry name" value="SOD-like_Cu/Zn_dom_sf"/>
</dbReference>
<dbReference type="Pfam" id="PF00080">
    <property type="entry name" value="Sod_Cu"/>
    <property type="match status" value="1"/>
</dbReference>
<comment type="similarity">
    <text evidence="1">Belongs to the Cu-Zn superoxide dismutase family.</text>
</comment>
<dbReference type="GO" id="GO:0005507">
    <property type="term" value="F:copper ion binding"/>
    <property type="evidence" value="ECO:0007669"/>
    <property type="project" value="InterPro"/>
</dbReference>
<dbReference type="GO" id="GO:0006801">
    <property type="term" value="P:superoxide metabolic process"/>
    <property type="evidence" value="ECO:0007669"/>
    <property type="project" value="InterPro"/>
</dbReference>
<evidence type="ECO:0000256" key="1">
    <source>
        <dbReference type="ARBA" id="ARBA00010457"/>
    </source>
</evidence>
<dbReference type="OrthoDB" id="5431326at2"/>
<evidence type="ECO:0000313" key="5">
    <source>
        <dbReference type="EMBL" id="SDL47132.1"/>
    </source>
</evidence>
<organism evidence="5 6">
    <name type="scientific">Modicisalibacter muralis</name>
    <dbReference type="NCBI Taxonomy" id="119000"/>
    <lineage>
        <taxon>Bacteria</taxon>
        <taxon>Pseudomonadati</taxon>
        <taxon>Pseudomonadota</taxon>
        <taxon>Gammaproteobacteria</taxon>
        <taxon>Oceanospirillales</taxon>
        <taxon>Halomonadaceae</taxon>
        <taxon>Modicisalibacter</taxon>
    </lineage>
</organism>
<feature type="domain" description="Superoxide dismutase copper/zinc binding" evidence="4">
    <location>
        <begin position="42"/>
        <end position="172"/>
    </location>
</feature>
<accession>A0A1G9KBY2</accession>
<dbReference type="EMBL" id="FNGI01000004">
    <property type="protein sequence ID" value="SDL47132.1"/>
    <property type="molecule type" value="Genomic_DNA"/>
</dbReference>
<dbReference type="Gene3D" id="2.60.40.200">
    <property type="entry name" value="Superoxide dismutase, copper/zinc binding domain"/>
    <property type="match status" value="1"/>
</dbReference>
<evidence type="ECO:0000259" key="4">
    <source>
        <dbReference type="Pfam" id="PF00080"/>
    </source>
</evidence>
<feature type="region of interest" description="Disordered" evidence="2">
    <location>
        <begin position="75"/>
        <end position="110"/>
    </location>
</feature>
<dbReference type="PANTHER" id="PTHR10003">
    <property type="entry name" value="SUPEROXIDE DISMUTASE CU-ZN -RELATED"/>
    <property type="match status" value="1"/>
</dbReference>
<sequence>MKRLSNLALGLGASLLLAGTAQGAQEIELHEVSTDGVGESIGTVTVEDTDYGLLLTPDLSGLNAGMHGFHVHQNASCEPKEEGGETTPAGAAGGHLDPQDTGTHQGPYGEGHLGDLPVLMVDEEGNATTPVLAPRLEVADLEGRALMIHEGGDTYSDEPKLGGGAGRVACGAVGQ</sequence>
<feature type="signal peptide" evidence="3">
    <location>
        <begin position="1"/>
        <end position="23"/>
    </location>
</feature>
<evidence type="ECO:0000313" key="6">
    <source>
        <dbReference type="Proteomes" id="UP000198654"/>
    </source>
</evidence>
<keyword evidence="6" id="KW-1185">Reference proteome</keyword>
<dbReference type="RefSeq" id="WP_089727558.1">
    <property type="nucleotide sequence ID" value="NZ_FNGI01000004.1"/>
</dbReference>
<dbReference type="STRING" id="119000.SAMN05661010_01719"/>
<dbReference type="AlphaFoldDB" id="A0A1G9KBY2"/>
<dbReference type="NCBIfam" id="NF007628">
    <property type="entry name" value="PRK10290.1"/>
    <property type="match status" value="1"/>
</dbReference>
<feature type="chain" id="PRO_5011684272" evidence="3">
    <location>
        <begin position="24"/>
        <end position="175"/>
    </location>
</feature>
<dbReference type="InterPro" id="IPR001424">
    <property type="entry name" value="SOD_Cu_Zn_dom"/>
</dbReference>
<reference evidence="5 6" key="1">
    <citation type="submission" date="2016-10" db="EMBL/GenBank/DDBJ databases">
        <authorList>
            <person name="de Groot N.N."/>
        </authorList>
    </citation>
    <scope>NUCLEOTIDE SEQUENCE [LARGE SCALE GENOMIC DNA]</scope>
    <source>
        <strain evidence="5 6">DSM 14789</strain>
    </source>
</reference>
<dbReference type="SUPFAM" id="SSF49329">
    <property type="entry name" value="Cu,Zn superoxide dismutase-like"/>
    <property type="match status" value="1"/>
</dbReference>
<protein>
    <submittedName>
        <fullName evidence="5">Superoxide dismutase, Cu-Zn family</fullName>
    </submittedName>
</protein>
<keyword evidence="3" id="KW-0732">Signal</keyword>
<proteinExistence type="inferred from homology"/>
<gene>
    <name evidence="5" type="ORF">SAMN05661010_01719</name>
</gene>
<evidence type="ECO:0000256" key="2">
    <source>
        <dbReference type="SAM" id="MobiDB-lite"/>
    </source>
</evidence>
<name>A0A1G9KBY2_9GAMM</name>
<dbReference type="InterPro" id="IPR024134">
    <property type="entry name" value="SOD_Cu/Zn_/chaperone"/>
</dbReference>
<evidence type="ECO:0000256" key="3">
    <source>
        <dbReference type="SAM" id="SignalP"/>
    </source>
</evidence>